<keyword evidence="3" id="KW-1185">Reference proteome</keyword>
<feature type="region of interest" description="Disordered" evidence="1">
    <location>
        <begin position="22"/>
        <end position="101"/>
    </location>
</feature>
<name>A0AAV7MJ12_PLEWA</name>
<dbReference type="AlphaFoldDB" id="A0AAV7MJ12"/>
<evidence type="ECO:0000313" key="2">
    <source>
        <dbReference type="EMBL" id="KAJ1103059.1"/>
    </source>
</evidence>
<feature type="compositionally biased region" description="Basic and acidic residues" evidence="1">
    <location>
        <begin position="47"/>
        <end position="59"/>
    </location>
</feature>
<feature type="compositionally biased region" description="Polar residues" evidence="1">
    <location>
        <begin position="22"/>
        <end position="34"/>
    </location>
</feature>
<protein>
    <submittedName>
        <fullName evidence="2">Uncharacterized protein</fullName>
    </submittedName>
</protein>
<gene>
    <name evidence="2" type="ORF">NDU88_000487</name>
</gene>
<proteinExistence type="predicted"/>
<comment type="caution">
    <text evidence="2">The sequence shown here is derived from an EMBL/GenBank/DDBJ whole genome shotgun (WGS) entry which is preliminary data.</text>
</comment>
<dbReference type="Proteomes" id="UP001066276">
    <property type="component" value="Chromosome 9"/>
</dbReference>
<organism evidence="2 3">
    <name type="scientific">Pleurodeles waltl</name>
    <name type="common">Iberian ribbed newt</name>
    <dbReference type="NCBI Taxonomy" id="8319"/>
    <lineage>
        <taxon>Eukaryota</taxon>
        <taxon>Metazoa</taxon>
        <taxon>Chordata</taxon>
        <taxon>Craniata</taxon>
        <taxon>Vertebrata</taxon>
        <taxon>Euteleostomi</taxon>
        <taxon>Amphibia</taxon>
        <taxon>Batrachia</taxon>
        <taxon>Caudata</taxon>
        <taxon>Salamandroidea</taxon>
        <taxon>Salamandridae</taxon>
        <taxon>Pleurodelinae</taxon>
        <taxon>Pleurodeles</taxon>
    </lineage>
</organism>
<reference evidence="2" key="1">
    <citation type="journal article" date="2022" name="bioRxiv">
        <title>Sequencing and chromosome-scale assembly of the giantPleurodeles waltlgenome.</title>
        <authorList>
            <person name="Brown T."/>
            <person name="Elewa A."/>
            <person name="Iarovenko S."/>
            <person name="Subramanian E."/>
            <person name="Araus A.J."/>
            <person name="Petzold A."/>
            <person name="Susuki M."/>
            <person name="Suzuki K.-i.T."/>
            <person name="Hayashi T."/>
            <person name="Toyoda A."/>
            <person name="Oliveira C."/>
            <person name="Osipova E."/>
            <person name="Leigh N.D."/>
            <person name="Simon A."/>
            <person name="Yun M.H."/>
        </authorList>
    </citation>
    <scope>NUCLEOTIDE SEQUENCE</scope>
    <source>
        <strain evidence="2">20211129_DDA</strain>
        <tissue evidence="2">Liver</tissue>
    </source>
</reference>
<accession>A0AAV7MJ12</accession>
<sequence>MSVCLSEDSFTQSLRLRLLLYPQQQSPTVRNLATRTPGRSLPPQHHHLSEPPVAREPREATAGTDCQKPGHADPRALPPTTTPSPQRATRGPGAQRGHSRH</sequence>
<evidence type="ECO:0000313" key="3">
    <source>
        <dbReference type="Proteomes" id="UP001066276"/>
    </source>
</evidence>
<dbReference type="EMBL" id="JANPWB010000013">
    <property type="protein sequence ID" value="KAJ1103059.1"/>
    <property type="molecule type" value="Genomic_DNA"/>
</dbReference>
<evidence type="ECO:0000256" key="1">
    <source>
        <dbReference type="SAM" id="MobiDB-lite"/>
    </source>
</evidence>